<dbReference type="HOGENOM" id="CLU_000342_0_0_1"/>
<dbReference type="InterPro" id="IPR037214">
    <property type="entry name" value="TROVE_dom_sf"/>
</dbReference>
<dbReference type="OrthoDB" id="427368at2759"/>
<dbReference type="PhylomeDB" id="B3RHX3"/>
<sequence>MAKSHPTPMSNLYSLANPNLKFTSLGGTPQSMHVSTISSTMKVNTELNKLTHPTPAVANLSQQNNWTMGQSTAAKKTNLLSSNMNKRHCSGHALTNYQLQQSTSIKPKTLRTLSSIDNTKSQIGDVTIGKQVTNDDQILNDRLSNVVDEEEMIPTPEYDLKDWKSTSEDDFDAEDHMEKLYAPPKTSSDISNLKKCLINAASSSLIGSPDFKSRKDFTRRQLKFLANKIQIYDPEFILKVSLYTRQELGIRTAANFLLALAANIQACRPYLKKYFSTIIRLPSDWIEVAELYQSLHDKTIRIGSLPKALRKVMVDKFGGFDEYQLAKYNRQKRKKSSQNKKTDKTSQLDQAESNNYASEFNDIIFSDDSEDEEETVQMMFTLKQLIRKLHIIQPAEHVMALIGKKYPVDLESFHKSGLSGIWNSERANKRMKLPVPETWETQLSLHGNKASTWETLIEHQKLPFIATLRNLRNLIKAGISDKHHNRIIRRLENENSVINSKLFPFRFFTAFEAINGYEKTSQDISVFWDNGSYLFIYIFVGKYFEAGESGNRFNRKFKKSNTKKKKQVEMQKTVSEALLKRYREALDNAVKVATNHNVAPICGSTLILCNVADVMKIPCTAARGLGKPRTLLEVGILLGLMFRYSCEQSEFIIYADNWKKIDVFNTNSILENTESICTLVEKSMITTSPNGFPEQEMLKYLKDRIQLDNLILLSNGSSEVPNHSVMNSFLTKYRRVVNPNLLYVNVNLSGKVTGFDRNKKLSHENDVYVTGFSDQILKFVADRGGDGQLINVENIDNAYKLKSIKIPNAISSVDKSEDKSYGIGTFDMFLPRWKTVRVFISSTFLDMHGERDILTSMLELCLTEVQRSDYFIAILGQRYGWCPKEYEVPPTSEFDWVRNYPPNRSVTELEIQQAIFNNPSEAIRKCFCYIRDNTFESDIPKNWLLQFVDDSDIAKEKIDNLKNRLRKCGVETYERYPCKWGGIVDKKPYLTNLEQFGLRVLHNLWNAIERDYIQNDNDNNFEDEEYNTQISVVDLHSKDFIGRKRLCKESNDLLHESEQGIILYCGKKGCGKTALMARLVKDQMSTTNWCHRIIPYFIGSSSGLYVQIFATFRELVTCFHEFLIQSASFHGSNPVIIFIDGLDQLNSYYNAKDLQWLPQLIPENVLFVVSVNENEDCFKNLEHRSDIIHNFKLSGIDSWEKATFVRQILQKYRKSLDESNFNKQMNVLISKREASSPLFLTLACEELRMFGIFEQITERIKTISQTIHGLLEQTLERIEIDHGKEIVTALFQVVLSSKDGIDETYLPLLLGVLTLPEIKKDLMQISIKKLSQYTTSALPICPLMYARLLRAVKEFLFPAQQQDLVSSCQLAIQHGKIKEVLEARYTKMERSNKLAFIHKTLAAFYLVKADPTSNRSWEGFDPWAFIALPYHLIRGACYNELSELLCDLKFITAKCKLGLVNHLIDDYHGQVTFERVSEDKAYHKAMKQQKIQDFGNFVSRNLSILKTNAFLCQQQALNEPLNTYPAELAAAQIKTEARSSNNLIMEWCNKPTHCNPCYMTLEGFQQPLLAIAISEDDQYVACGSKDCTVKLFELSTAKELKSFVGHAGPVTDCCFIGSKYLCSASLDGNISVWDLANGHRRHILSLHHRSICQCTVDRNEKFIASASLDGNVIIWKVNDGSSFGKFSVKSNRPFNCVSFHPEAPLIVAGNWDTNIYTWDVNTKEQKQVLRGHTASIRDVAFCNGGNFVISADISGQVMIFSLAHGTNVGSLHGHFFPINKIAVSSNPHVLATASDDHKVKLWRNTLGRALFSSHFEMQRMTAVKISLSGKFIAVGSSNGDLSIIDRNVGNQILSVQAHKQCIRSLTWSPCGLNIITASDDKTVKIINIEHADIKETLSDHSAAVTCIASSKKYLATGSEDCSINLYHKHTVYRLDSNLSGHTACIAAVDISSNEKYLLSSGHDKVTASNDHTVKCWDASELSLVLHRKKVLIPVSEVHSHNSAVNTVSVAKNLIASASSDGTVVISNRMGIEITSFKAHSDRINACHLVFLDGDYYLTTSGDDGYVKTWRPIQGEEISSLVGHSDRVVAVKVSHSGKTICSASIDKTIKFWRTDFNHVKQAHISAVTGVTFLFHTNIAASASRDGMVIIWKLFYKDGKLALENRLQFQASDEAVNCLRLYGETDNHGIHLITGSNDCKVIVWNIELDGSPTVMNSIELSAPVLCLNIHNKLLYIGTWSGHLSVWNIGTMMEVNSYTRLNNEWILTIDISNTSPYCTCGTTACFATVYSTSETNNKILRHVAIPDDKASERNKHHACVSYFLTSQILAMNLNIESIDEVLIIGDSDGNIFVCDANKEYLHRKLHTAAISEIIQTKQYLITASWDSTIKIWEYETLKLVGKFYCQSPVTSMTAIMSWDNSGILCGDYLGNIYLLRYM</sequence>
<evidence type="ECO:0000256" key="4">
    <source>
        <dbReference type="SAM" id="MobiDB-lite"/>
    </source>
</evidence>
<name>B3RHX3_TRIAD</name>
<dbReference type="STRING" id="10228.B3RHX3"/>
<dbReference type="PROSITE" id="PS00678">
    <property type="entry name" value="WD_REPEATS_1"/>
    <property type="match status" value="2"/>
</dbReference>
<evidence type="ECO:0000256" key="2">
    <source>
        <dbReference type="ARBA" id="ARBA00022737"/>
    </source>
</evidence>
<dbReference type="GO" id="GO:0000722">
    <property type="term" value="P:telomere maintenance via recombination"/>
    <property type="evidence" value="ECO:0000318"/>
    <property type="project" value="GO_Central"/>
</dbReference>
<dbReference type="InterPro" id="IPR027417">
    <property type="entry name" value="P-loop_NTPase"/>
</dbReference>
<dbReference type="SUPFAM" id="SSF52540">
    <property type="entry name" value="P-loop containing nucleoside triphosphate hydrolases"/>
    <property type="match status" value="1"/>
</dbReference>
<feature type="repeat" description="WD" evidence="3">
    <location>
        <begin position="2360"/>
        <end position="2399"/>
    </location>
</feature>
<dbReference type="GeneID" id="6750084"/>
<dbReference type="InterPro" id="IPR001680">
    <property type="entry name" value="WD40_rpt"/>
</dbReference>
<dbReference type="CDD" id="cd00200">
    <property type="entry name" value="WD40"/>
    <property type="match status" value="2"/>
</dbReference>
<dbReference type="KEGG" id="tad:TRIADDRAFT_52303"/>
<dbReference type="CTD" id="6750084"/>
<dbReference type="Pfam" id="PF19334">
    <property type="entry name" value="DUF5920"/>
    <property type="match status" value="1"/>
</dbReference>
<dbReference type="RefSeq" id="XP_002108136.1">
    <property type="nucleotide sequence ID" value="XM_002108100.1"/>
</dbReference>
<dbReference type="PROSITE" id="PS50082">
    <property type="entry name" value="WD_REPEATS_2"/>
    <property type="match status" value="10"/>
</dbReference>
<evidence type="ECO:0000259" key="5">
    <source>
        <dbReference type="PROSITE" id="PS50988"/>
    </source>
</evidence>
<gene>
    <name evidence="6" type="ORF">TRIADDRAFT_52303</name>
</gene>
<dbReference type="InterPro" id="IPR056828">
    <property type="entry name" value="Beta-prop_TEP1_C"/>
</dbReference>
<feature type="repeat" description="WD" evidence="3">
    <location>
        <begin position="1603"/>
        <end position="1643"/>
    </location>
</feature>
<dbReference type="Gene3D" id="3.40.50.410">
    <property type="entry name" value="von Willebrand factor, type A domain"/>
    <property type="match status" value="1"/>
</dbReference>
<protein>
    <recommendedName>
        <fullName evidence="5">TROVE domain-containing protein</fullName>
    </recommendedName>
</protein>
<dbReference type="Gene3D" id="2.130.10.10">
    <property type="entry name" value="YVTN repeat-like/Quinoprotein amine dehydrogenase"/>
    <property type="match status" value="5"/>
</dbReference>
<dbReference type="InterPro" id="IPR019775">
    <property type="entry name" value="WD40_repeat_CS"/>
</dbReference>
<evidence type="ECO:0000313" key="6">
    <source>
        <dbReference type="EMBL" id="EDV28934.1"/>
    </source>
</evidence>
<dbReference type="InterPro" id="IPR008858">
    <property type="entry name" value="TROVE_dom"/>
</dbReference>
<dbReference type="Gene3D" id="3.40.50.300">
    <property type="entry name" value="P-loop containing nucleotide triphosphate hydrolases"/>
    <property type="match status" value="1"/>
</dbReference>
<feature type="repeat" description="WD" evidence="3">
    <location>
        <begin position="1855"/>
        <end position="1896"/>
    </location>
</feature>
<dbReference type="EMBL" id="DS985241">
    <property type="protein sequence ID" value="EDV28934.1"/>
    <property type="molecule type" value="Genomic_DNA"/>
</dbReference>
<feature type="repeat" description="WD" evidence="3">
    <location>
        <begin position="2080"/>
        <end position="2111"/>
    </location>
</feature>
<dbReference type="SUPFAM" id="SSF140864">
    <property type="entry name" value="TROVE domain-like"/>
    <property type="match status" value="1"/>
</dbReference>
<reference evidence="6 7" key="1">
    <citation type="journal article" date="2008" name="Nature">
        <title>The Trichoplax genome and the nature of placozoans.</title>
        <authorList>
            <person name="Srivastava M."/>
            <person name="Begovic E."/>
            <person name="Chapman J."/>
            <person name="Putnam N.H."/>
            <person name="Hellsten U."/>
            <person name="Kawashima T."/>
            <person name="Kuo A."/>
            <person name="Mitros T."/>
            <person name="Salamov A."/>
            <person name="Carpenter M.L."/>
            <person name="Signorovitch A.Y."/>
            <person name="Moreno M.A."/>
            <person name="Kamm K."/>
            <person name="Grimwood J."/>
            <person name="Schmutz J."/>
            <person name="Shapiro H."/>
            <person name="Grigoriev I.V."/>
            <person name="Buss L.W."/>
            <person name="Schierwater B."/>
            <person name="Dellaporta S.L."/>
            <person name="Rokhsar D.S."/>
        </authorList>
    </citation>
    <scope>NUCLEOTIDE SEQUENCE [LARGE SCALE GENOMIC DNA]</scope>
    <source>
        <strain evidence="6 7">Grell-BS-1999</strain>
    </source>
</reference>
<dbReference type="FunCoup" id="B3RHX3">
    <property type="interactions" value="73"/>
</dbReference>
<dbReference type="InterPro" id="IPR036322">
    <property type="entry name" value="WD40_repeat_dom_sf"/>
</dbReference>
<dbReference type="InterPro" id="IPR045804">
    <property type="entry name" value="DUF5920"/>
</dbReference>
<dbReference type="InParanoid" id="B3RHX3"/>
<dbReference type="Proteomes" id="UP000009022">
    <property type="component" value="Unassembled WGS sequence"/>
</dbReference>
<dbReference type="InterPro" id="IPR025139">
    <property type="entry name" value="DUF4062"/>
</dbReference>
<feature type="repeat" description="WD" evidence="3">
    <location>
        <begin position="1729"/>
        <end position="1770"/>
    </location>
</feature>
<dbReference type="Pfam" id="PF17908">
    <property type="entry name" value="APAF1_C"/>
    <property type="match status" value="1"/>
</dbReference>
<keyword evidence="7" id="KW-1185">Reference proteome</keyword>
<feature type="repeat" description="WD" evidence="3">
    <location>
        <begin position="2119"/>
        <end position="2152"/>
    </location>
</feature>
<feature type="repeat" description="WD" evidence="3">
    <location>
        <begin position="1561"/>
        <end position="1602"/>
    </location>
</feature>
<accession>B3RHX3</accession>
<dbReference type="GO" id="GO:0006278">
    <property type="term" value="P:RNA-templated DNA biosynthetic process"/>
    <property type="evidence" value="ECO:0007669"/>
    <property type="project" value="GOC"/>
</dbReference>
<dbReference type="GO" id="GO:0070034">
    <property type="term" value="F:telomerase RNA binding"/>
    <property type="evidence" value="ECO:0000318"/>
    <property type="project" value="GO_Central"/>
</dbReference>
<dbReference type="eggNOG" id="KOG3602">
    <property type="taxonomic scope" value="Eukaryota"/>
</dbReference>
<dbReference type="InterPro" id="IPR015943">
    <property type="entry name" value="WD40/YVTN_repeat-like_dom_sf"/>
</dbReference>
<keyword evidence="2" id="KW-0677">Repeat</keyword>
<dbReference type="Pfam" id="PF25048">
    <property type="entry name" value="Beta-prop_TEP1_C"/>
    <property type="match status" value="1"/>
</dbReference>
<dbReference type="Gene3D" id="1.25.40.370">
    <property type="match status" value="1"/>
</dbReference>
<feature type="domain" description="TROVE" evidence="5">
    <location>
        <begin position="176"/>
        <end position="603"/>
    </location>
</feature>
<evidence type="ECO:0000256" key="3">
    <source>
        <dbReference type="PROSITE-ProRule" id="PRU00221"/>
    </source>
</evidence>
<dbReference type="PANTHER" id="PTHR44791:SF1">
    <property type="entry name" value="TELOMERASE PROTEIN COMPONENT 1"/>
    <property type="match status" value="1"/>
</dbReference>
<feature type="region of interest" description="Disordered" evidence="4">
    <location>
        <begin position="331"/>
        <end position="351"/>
    </location>
</feature>
<dbReference type="Pfam" id="PF00400">
    <property type="entry name" value="WD40"/>
    <property type="match status" value="14"/>
</dbReference>
<dbReference type="InterPro" id="IPR041452">
    <property type="entry name" value="APAF1_C"/>
</dbReference>
<keyword evidence="1 3" id="KW-0853">WD repeat</keyword>
<evidence type="ECO:0000256" key="1">
    <source>
        <dbReference type="ARBA" id="ARBA00022574"/>
    </source>
</evidence>
<proteinExistence type="predicted"/>
<feature type="repeat" description="WD" evidence="3">
    <location>
        <begin position="1644"/>
        <end position="1685"/>
    </location>
</feature>
<dbReference type="SMART" id="SM00320">
    <property type="entry name" value="WD40"/>
    <property type="match status" value="18"/>
</dbReference>
<dbReference type="PANTHER" id="PTHR44791">
    <property type="entry name" value="TELOMERASE PROTEIN COMPONENT 1 TEP1"/>
    <property type="match status" value="1"/>
</dbReference>
<evidence type="ECO:0000313" key="7">
    <source>
        <dbReference type="Proteomes" id="UP000009022"/>
    </source>
</evidence>
<dbReference type="Pfam" id="PF05731">
    <property type="entry name" value="TROVE"/>
    <property type="match status" value="1"/>
</dbReference>
<dbReference type="PROSITE" id="PS50294">
    <property type="entry name" value="WD_REPEATS_REGION"/>
    <property type="match status" value="2"/>
</dbReference>
<organism evidence="6 7">
    <name type="scientific">Trichoplax adhaerens</name>
    <name type="common">Trichoplax reptans</name>
    <dbReference type="NCBI Taxonomy" id="10228"/>
    <lineage>
        <taxon>Eukaryota</taxon>
        <taxon>Metazoa</taxon>
        <taxon>Placozoa</taxon>
        <taxon>Uniplacotomia</taxon>
        <taxon>Trichoplacea</taxon>
        <taxon>Trichoplacidae</taxon>
        <taxon>Trichoplax</taxon>
    </lineage>
</organism>
<dbReference type="Pfam" id="PF13271">
    <property type="entry name" value="DUF4062"/>
    <property type="match status" value="1"/>
</dbReference>
<dbReference type="SUPFAM" id="SSF50978">
    <property type="entry name" value="WD40 repeat-like"/>
    <property type="match status" value="4"/>
</dbReference>
<dbReference type="InterPro" id="IPR036465">
    <property type="entry name" value="vWFA_dom_sf"/>
</dbReference>
<dbReference type="GO" id="GO:0005697">
    <property type="term" value="C:telomerase holoenzyme complex"/>
    <property type="evidence" value="ECO:0000318"/>
    <property type="project" value="GO_Central"/>
</dbReference>
<dbReference type="OMA" id="WQILPKG"/>
<dbReference type="PROSITE" id="PS50988">
    <property type="entry name" value="TROVE"/>
    <property type="match status" value="1"/>
</dbReference>
<dbReference type="eggNOG" id="KOG4155">
    <property type="taxonomic scope" value="Eukaryota"/>
</dbReference>
<feature type="repeat" description="WD" evidence="3">
    <location>
        <begin position="1771"/>
        <end position="1802"/>
    </location>
</feature>
<feature type="repeat" description="WD" evidence="3">
    <location>
        <begin position="1697"/>
        <end position="1728"/>
    </location>
</feature>
<dbReference type="InterPro" id="IPR052652">
    <property type="entry name" value="Telomerase_Complex_Comp"/>
</dbReference>